<dbReference type="AlphaFoldDB" id="A0A1S1NI17"/>
<feature type="region of interest" description="Disordered" evidence="1">
    <location>
        <begin position="1"/>
        <end position="23"/>
    </location>
</feature>
<dbReference type="Gene3D" id="3.90.380.10">
    <property type="entry name" value="Naphthalene 1,2-dioxygenase Alpha Subunit, Chain A, domain 1"/>
    <property type="match status" value="1"/>
</dbReference>
<protein>
    <submittedName>
        <fullName evidence="2">Uncharacterized protein</fullName>
    </submittedName>
</protein>
<accession>A0A1S1NI17</accession>
<proteinExistence type="predicted"/>
<dbReference type="EMBL" id="MLQM01000138">
    <property type="protein sequence ID" value="OHU98698.1"/>
    <property type="molecule type" value="Genomic_DNA"/>
</dbReference>
<dbReference type="Proteomes" id="UP000179734">
    <property type="component" value="Unassembled WGS sequence"/>
</dbReference>
<dbReference type="RefSeq" id="WP_105369242.1">
    <property type="nucleotide sequence ID" value="NZ_MLQM01000138.1"/>
</dbReference>
<evidence type="ECO:0000313" key="3">
    <source>
        <dbReference type="Proteomes" id="UP000179734"/>
    </source>
</evidence>
<sequence>MGRGGSDLQRAGQSRHDPDGQQARPVVAEAMRAQLAAAIGTDLSAVSGSEIGDAIEYFASPNTALWIGAPLTWRFRPYGNDADRCMFDEDYSAAPKSGGLCAVLNQDLFNLAWARHGLKSMTKPAVTLTGYQEIRIRQFHQDLDAYLQA</sequence>
<name>A0A1S1NI17_9MYCO</name>
<reference evidence="2 3" key="1">
    <citation type="submission" date="2016-10" db="EMBL/GenBank/DDBJ databases">
        <title>Genome sequence of Mycobacterium talmonii.</title>
        <authorList>
            <person name="Greninger A.L."/>
            <person name="Elliott B."/>
            <person name="Vasireddy S."/>
            <person name="Vasireddy R."/>
        </authorList>
    </citation>
    <scope>NUCLEOTIDE SEQUENCE [LARGE SCALE GENOMIC DNA]</scope>
    <source>
        <strain evidence="3">NE-TNMC-100812</strain>
    </source>
</reference>
<keyword evidence="3" id="KW-1185">Reference proteome</keyword>
<evidence type="ECO:0000313" key="2">
    <source>
        <dbReference type="EMBL" id="OHU98698.1"/>
    </source>
</evidence>
<gene>
    <name evidence="2" type="ORF">BKN37_20265</name>
</gene>
<evidence type="ECO:0000256" key="1">
    <source>
        <dbReference type="SAM" id="MobiDB-lite"/>
    </source>
</evidence>
<organism evidence="2 3">
    <name type="scientific">Mycobacterium talmoniae</name>
    <dbReference type="NCBI Taxonomy" id="1858794"/>
    <lineage>
        <taxon>Bacteria</taxon>
        <taxon>Bacillati</taxon>
        <taxon>Actinomycetota</taxon>
        <taxon>Actinomycetes</taxon>
        <taxon>Mycobacteriales</taxon>
        <taxon>Mycobacteriaceae</taxon>
        <taxon>Mycobacterium</taxon>
    </lineage>
</organism>
<dbReference type="SUPFAM" id="SSF55961">
    <property type="entry name" value="Bet v1-like"/>
    <property type="match status" value="1"/>
</dbReference>
<comment type="caution">
    <text evidence="2">The sequence shown here is derived from an EMBL/GenBank/DDBJ whole genome shotgun (WGS) entry which is preliminary data.</text>
</comment>